<evidence type="ECO:0000259" key="1">
    <source>
        <dbReference type="Pfam" id="PF07812"/>
    </source>
</evidence>
<protein>
    <recommendedName>
        <fullName evidence="1">TfuA-like core domain-containing protein</fullName>
    </recommendedName>
</protein>
<evidence type="ECO:0000313" key="3">
    <source>
        <dbReference type="Proteomes" id="UP000630718"/>
    </source>
</evidence>
<feature type="domain" description="TfuA-like core" evidence="1">
    <location>
        <begin position="52"/>
        <end position="170"/>
    </location>
</feature>
<dbReference type="AlphaFoldDB" id="A0A919A8F3"/>
<dbReference type="Proteomes" id="UP000630718">
    <property type="component" value="Unassembled WGS sequence"/>
</dbReference>
<reference evidence="2" key="1">
    <citation type="journal article" date="2014" name="Int. J. Syst. Evol. Microbiol.">
        <title>Complete genome sequence of Corynebacterium casei LMG S-19264T (=DSM 44701T), isolated from a smear-ripened cheese.</title>
        <authorList>
            <consortium name="US DOE Joint Genome Institute (JGI-PGF)"/>
            <person name="Walter F."/>
            <person name="Albersmeier A."/>
            <person name="Kalinowski J."/>
            <person name="Ruckert C."/>
        </authorList>
    </citation>
    <scope>NUCLEOTIDE SEQUENCE</scope>
    <source>
        <strain evidence="2">JCM 4477</strain>
    </source>
</reference>
<dbReference type="InterPro" id="IPR012924">
    <property type="entry name" value="TfuA_core"/>
</dbReference>
<reference evidence="2" key="2">
    <citation type="submission" date="2020-09" db="EMBL/GenBank/DDBJ databases">
        <authorList>
            <person name="Sun Q."/>
            <person name="Ohkuma M."/>
        </authorList>
    </citation>
    <scope>NUCLEOTIDE SEQUENCE</scope>
    <source>
        <strain evidence="2">JCM 4477</strain>
    </source>
</reference>
<accession>A0A919A8F3</accession>
<sequence>MADGKIHVYVGPTCPRDEILRHCPDVVIHPPVAHGDFFSASIESGDVAVVVDGFYHHKLGLRHKEYLYALDRGVTVIGAASIGALRALELSAFGMRGIGAVYDLYLSGVFDGDDAVAVAHEEEAPYSSLSVPLVNLYTAVQVASTTGVVRETDIGDIISVLRSEYYASRTQARVLELLRAGWPELAEWYERRTAEDPHVFDQKRRDCLAAVELAHRLVTAEATGAVGRVTGARGSGWKTLFLRSWSNHFVGMTGDPPLSQRLAYQQIFNPHYARVWERYLEETYRRDHGGSSEMLTHSFSDCLAKRIGVTGFPDSGASEGKSWLYDFICPMPDLSDPFEVELLLSSEKSSDIETVAWHLRQMNEFSGRSQGSVRQKDPSVLSKEASKILLCSIWGIPPDALSREYRSRGIPNIATAVRILQPFVIGAIKEQTHLRVESV</sequence>
<dbReference type="RefSeq" id="WP_229910276.1">
    <property type="nucleotide sequence ID" value="NZ_BNBI01000003.1"/>
</dbReference>
<proteinExistence type="predicted"/>
<gene>
    <name evidence="2" type="ORF">GCM10018772_17220</name>
</gene>
<evidence type="ECO:0000313" key="2">
    <source>
        <dbReference type="EMBL" id="GHE93950.1"/>
    </source>
</evidence>
<keyword evidence="3" id="KW-1185">Reference proteome</keyword>
<dbReference type="Pfam" id="PF07812">
    <property type="entry name" value="TfuA"/>
    <property type="match status" value="1"/>
</dbReference>
<name>A0A919A8F3_9ACTN</name>
<dbReference type="EMBL" id="BNBI01000003">
    <property type="protein sequence ID" value="GHE93950.1"/>
    <property type="molecule type" value="Genomic_DNA"/>
</dbReference>
<comment type="caution">
    <text evidence="2">The sequence shown here is derived from an EMBL/GenBank/DDBJ whole genome shotgun (WGS) entry which is preliminary data.</text>
</comment>
<organism evidence="2 3">
    <name type="scientific">Streptomyces fumanus</name>
    <dbReference type="NCBI Taxonomy" id="67302"/>
    <lineage>
        <taxon>Bacteria</taxon>
        <taxon>Bacillati</taxon>
        <taxon>Actinomycetota</taxon>
        <taxon>Actinomycetes</taxon>
        <taxon>Kitasatosporales</taxon>
        <taxon>Streptomycetaceae</taxon>
        <taxon>Streptomyces</taxon>
    </lineage>
</organism>